<dbReference type="AlphaFoldDB" id="A6HZP2"/>
<feature type="region of interest" description="Disordered" evidence="1">
    <location>
        <begin position="1"/>
        <end position="43"/>
    </location>
</feature>
<name>A6HZP2_RAT</name>
<evidence type="ECO:0000313" key="2">
    <source>
        <dbReference type="EMBL" id="EDM12673.1"/>
    </source>
</evidence>
<reference evidence="3" key="1">
    <citation type="submission" date="2005-09" db="EMBL/GenBank/DDBJ databases">
        <authorList>
            <person name="Mural R.J."/>
            <person name="Li P.W."/>
            <person name="Adams M.D."/>
            <person name="Amanatides P.G."/>
            <person name="Baden-Tillson H."/>
            <person name="Barnstead M."/>
            <person name="Chin S.H."/>
            <person name="Dew I."/>
            <person name="Evans C.A."/>
            <person name="Ferriera S."/>
            <person name="Flanigan M."/>
            <person name="Fosler C."/>
            <person name="Glodek A."/>
            <person name="Gu Z."/>
            <person name="Holt R.A."/>
            <person name="Jennings D."/>
            <person name="Kraft C.L."/>
            <person name="Lu F."/>
            <person name="Nguyen T."/>
            <person name="Nusskern D.R."/>
            <person name="Pfannkoch C.M."/>
            <person name="Sitter C."/>
            <person name="Sutton G.G."/>
            <person name="Venter J.C."/>
            <person name="Wang Z."/>
            <person name="Woodage T."/>
            <person name="Zheng X.H."/>
            <person name="Zhong F."/>
        </authorList>
    </citation>
    <scope>NUCLEOTIDE SEQUENCE [LARGE SCALE GENOMIC DNA]</scope>
    <source>
        <strain>BN</strain>
        <strain evidence="3">Sprague-Dawley</strain>
    </source>
</reference>
<gene>
    <name evidence="2" type="ORF">rCG_47583</name>
</gene>
<evidence type="ECO:0000256" key="1">
    <source>
        <dbReference type="SAM" id="MobiDB-lite"/>
    </source>
</evidence>
<organism evidence="2 3">
    <name type="scientific">Rattus norvegicus</name>
    <name type="common">Rat</name>
    <dbReference type="NCBI Taxonomy" id="10116"/>
    <lineage>
        <taxon>Eukaryota</taxon>
        <taxon>Metazoa</taxon>
        <taxon>Chordata</taxon>
        <taxon>Craniata</taxon>
        <taxon>Vertebrata</taxon>
        <taxon>Euteleostomi</taxon>
        <taxon>Mammalia</taxon>
        <taxon>Eutheria</taxon>
        <taxon>Euarchontoglires</taxon>
        <taxon>Glires</taxon>
        <taxon>Rodentia</taxon>
        <taxon>Myomorpha</taxon>
        <taxon>Muroidea</taxon>
        <taxon>Muridae</taxon>
        <taxon>Murinae</taxon>
        <taxon>Rattus</taxon>
    </lineage>
</organism>
<dbReference type="Proteomes" id="UP000234681">
    <property type="component" value="Chromosome 1"/>
</dbReference>
<dbReference type="EMBL" id="CH473953">
    <property type="protein sequence ID" value="EDM12673.1"/>
    <property type="molecule type" value="Genomic_DNA"/>
</dbReference>
<accession>A6HZP2</accession>
<evidence type="ECO:0000313" key="3">
    <source>
        <dbReference type="Proteomes" id="UP000234681"/>
    </source>
</evidence>
<protein>
    <submittedName>
        <fullName evidence="2">RCG47583</fullName>
    </submittedName>
</protein>
<proteinExistence type="predicted"/>
<sequence length="43" mass="4633">MKGGVPCGRGGREFLGRKGNGRKSWAPPGRSDRRSLGPRGRPQ</sequence>